<name>A0A3G9JR96_9FIRM</name>
<reference evidence="10 11" key="1">
    <citation type="submission" date="2018-11" db="EMBL/GenBank/DDBJ databases">
        <title>Novel Erysipelotrichaceae bacterium isolated from small intestine of a swine.</title>
        <authorList>
            <person name="Kim J.S."/>
            <person name="Choe H."/>
            <person name="Lee Y.R."/>
            <person name="Kim K.M."/>
            <person name="Park D.S."/>
        </authorList>
    </citation>
    <scope>NUCLEOTIDE SEQUENCE [LARGE SCALE GENOMIC DNA]</scope>
    <source>
        <strain evidence="10 11">SG0102</strain>
    </source>
</reference>
<keyword evidence="4 8" id="KW-0812">Transmembrane</keyword>
<dbReference type="RefSeq" id="WP_125120231.1">
    <property type="nucleotide sequence ID" value="NZ_AP019309.1"/>
</dbReference>
<evidence type="ECO:0000256" key="8">
    <source>
        <dbReference type="SAM" id="Phobius"/>
    </source>
</evidence>
<evidence type="ECO:0000256" key="1">
    <source>
        <dbReference type="ARBA" id="ARBA00004370"/>
    </source>
</evidence>
<dbReference type="GO" id="GO:0005886">
    <property type="term" value="C:plasma membrane"/>
    <property type="evidence" value="ECO:0007669"/>
    <property type="project" value="TreeGrafter"/>
</dbReference>
<accession>A0A3G9JR96</accession>
<dbReference type="GO" id="GO:0051301">
    <property type="term" value="P:cell division"/>
    <property type="evidence" value="ECO:0007669"/>
    <property type="project" value="UniProtKB-KW"/>
</dbReference>
<evidence type="ECO:0000313" key="11">
    <source>
        <dbReference type="Proteomes" id="UP000268059"/>
    </source>
</evidence>
<dbReference type="EMBL" id="AP019309">
    <property type="protein sequence ID" value="BBH27513.1"/>
    <property type="molecule type" value="Genomic_DNA"/>
</dbReference>
<feature type="domain" description="POTRA" evidence="9">
    <location>
        <begin position="58"/>
        <end position="126"/>
    </location>
</feature>
<dbReference type="InterPro" id="IPR013685">
    <property type="entry name" value="POTRA_FtsQ_type"/>
</dbReference>
<dbReference type="KEGG" id="ebm:SG0102_24470"/>
<feature type="transmembrane region" description="Helical" evidence="8">
    <location>
        <begin position="37"/>
        <end position="54"/>
    </location>
</feature>
<gene>
    <name evidence="10" type="ORF">SG0102_24470</name>
</gene>
<keyword evidence="2" id="KW-1003">Cell membrane</keyword>
<keyword evidence="3" id="KW-0132">Cell division</keyword>
<organism evidence="10 11">
    <name type="scientific">Intestinibaculum porci</name>
    <dbReference type="NCBI Taxonomy" id="2487118"/>
    <lineage>
        <taxon>Bacteria</taxon>
        <taxon>Bacillati</taxon>
        <taxon>Bacillota</taxon>
        <taxon>Erysipelotrichia</taxon>
        <taxon>Erysipelotrichales</taxon>
        <taxon>Erysipelotrichaceae</taxon>
        <taxon>Intestinibaculum</taxon>
    </lineage>
</organism>
<dbReference type="PROSITE" id="PS51779">
    <property type="entry name" value="POTRA"/>
    <property type="match status" value="1"/>
</dbReference>
<evidence type="ECO:0000256" key="6">
    <source>
        <dbReference type="ARBA" id="ARBA00023136"/>
    </source>
</evidence>
<keyword evidence="6 8" id="KW-0472">Membrane</keyword>
<evidence type="ECO:0000313" key="10">
    <source>
        <dbReference type="EMBL" id="BBH27513.1"/>
    </source>
</evidence>
<evidence type="ECO:0000256" key="4">
    <source>
        <dbReference type="ARBA" id="ARBA00022692"/>
    </source>
</evidence>
<dbReference type="FunCoup" id="A0A3G9JR96">
    <property type="interactions" value="3"/>
</dbReference>
<evidence type="ECO:0000259" key="9">
    <source>
        <dbReference type="PROSITE" id="PS51779"/>
    </source>
</evidence>
<dbReference type="AlphaFoldDB" id="A0A3G9JR96"/>
<keyword evidence="5 8" id="KW-1133">Transmembrane helix</keyword>
<evidence type="ECO:0000256" key="2">
    <source>
        <dbReference type="ARBA" id="ARBA00022475"/>
    </source>
</evidence>
<dbReference type="InParanoid" id="A0A3G9JR96"/>
<evidence type="ECO:0000256" key="7">
    <source>
        <dbReference type="ARBA" id="ARBA00023306"/>
    </source>
</evidence>
<proteinExistence type="predicted"/>
<dbReference type="OrthoDB" id="1654351at2"/>
<comment type="subcellular location">
    <subcellularLocation>
        <location evidence="1">Membrane</location>
    </subcellularLocation>
</comment>
<protein>
    <recommendedName>
        <fullName evidence="9">POTRA domain-containing protein</fullName>
    </recommendedName>
</protein>
<dbReference type="InterPro" id="IPR034746">
    <property type="entry name" value="POTRA"/>
</dbReference>
<keyword evidence="7" id="KW-0131">Cell cycle</keyword>
<dbReference type="Proteomes" id="UP000268059">
    <property type="component" value="Chromosome"/>
</dbReference>
<dbReference type="PANTHER" id="PTHR37820:SF1">
    <property type="entry name" value="CELL DIVISION PROTEIN FTSQ"/>
    <property type="match status" value="1"/>
</dbReference>
<dbReference type="PANTHER" id="PTHR37820">
    <property type="entry name" value="CELL DIVISION PROTEIN DIVIB"/>
    <property type="match status" value="1"/>
</dbReference>
<evidence type="ECO:0000256" key="3">
    <source>
        <dbReference type="ARBA" id="ARBA00022618"/>
    </source>
</evidence>
<sequence>MAKKANKASGVKFNEYDKDQRKVLLKNKKRKRLKKRVKIVLVVVIIALVIVFFVNPISKIKSFTFYGNHQIKTSALEQASAPYKKSYFFAFSKKQYQEELKSMPLVNKARVSANVFGYVSVDIQEASIVAYGTIGKQTYILDDAKHVFALNDDYHIASLQKYPKLQKFKSVEMMQAFLKEYLKLPDIIRSSVSDILYDPTKTEDKQVRFIMDNGKAIVVRYDEMADELSVKKFNYQAYVAAYSDYCTFTIRNDRVVYMTKCK</sequence>
<keyword evidence="11" id="KW-1185">Reference proteome</keyword>
<dbReference type="InterPro" id="IPR050487">
    <property type="entry name" value="FtsQ_DivIB"/>
</dbReference>
<dbReference type="Pfam" id="PF08478">
    <property type="entry name" value="POTRA_1"/>
    <property type="match status" value="1"/>
</dbReference>
<dbReference type="Gene3D" id="3.40.50.10960">
    <property type="match status" value="1"/>
</dbReference>
<evidence type="ECO:0000256" key="5">
    <source>
        <dbReference type="ARBA" id="ARBA00022989"/>
    </source>
</evidence>